<dbReference type="PANTHER" id="PTHR15565">
    <property type="entry name" value="AATF PROTEIN APOPTOSIS ANTAGONIZING TRANSCRIPTION FACTOR"/>
    <property type="match status" value="1"/>
</dbReference>
<dbReference type="GO" id="GO:0005730">
    <property type="term" value="C:nucleolus"/>
    <property type="evidence" value="ECO:0007669"/>
    <property type="project" value="TreeGrafter"/>
</dbReference>
<evidence type="ECO:0000259" key="3">
    <source>
        <dbReference type="Pfam" id="PF08164"/>
    </source>
</evidence>
<protein>
    <recommendedName>
        <fullName evidence="7">Apoptosis-antagonizing transcription factor C-terminal domain-containing protein</fullName>
    </recommendedName>
</protein>
<comment type="caution">
    <text evidence="5">The sequence shown here is derived from an EMBL/GenBank/DDBJ whole genome shotgun (WGS) entry which is preliminary data.</text>
</comment>
<dbReference type="STRING" id="1157962.A0A250X812"/>
<feature type="domain" description="AATF leucine zipper-containing" evidence="4">
    <location>
        <begin position="203"/>
        <end position="359"/>
    </location>
</feature>
<evidence type="ECO:0000256" key="1">
    <source>
        <dbReference type="ARBA" id="ARBA00008966"/>
    </source>
</evidence>
<feature type="domain" description="Apoptosis-antagonizing transcription factor C-terminal" evidence="3">
    <location>
        <begin position="469"/>
        <end position="539"/>
    </location>
</feature>
<dbReference type="OrthoDB" id="5783963at2759"/>
<feature type="region of interest" description="Disordered" evidence="2">
    <location>
        <begin position="47"/>
        <end position="172"/>
    </location>
</feature>
<evidence type="ECO:0000259" key="4">
    <source>
        <dbReference type="Pfam" id="PF13339"/>
    </source>
</evidence>
<evidence type="ECO:0000256" key="2">
    <source>
        <dbReference type="SAM" id="MobiDB-lite"/>
    </source>
</evidence>
<dbReference type="InterPro" id="IPR012617">
    <property type="entry name" value="AATF_C"/>
</dbReference>
<dbReference type="Pfam" id="PF08164">
    <property type="entry name" value="TRAUB"/>
    <property type="match status" value="1"/>
</dbReference>
<reference evidence="5 6" key="1">
    <citation type="submission" date="2017-08" db="EMBL/GenBank/DDBJ databases">
        <title>Acidophilic green algal genome provides insights into adaptation to an acidic environment.</title>
        <authorList>
            <person name="Hirooka S."/>
            <person name="Hirose Y."/>
            <person name="Kanesaki Y."/>
            <person name="Higuchi S."/>
            <person name="Fujiwara T."/>
            <person name="Onuma R."/>
            <person name="Era A."/>
            <person name="Ohbayashi R."/>
            <person name="Uzuka A."/>
            <person name="Nozaki H."/>
            <person name="Yoshikawa H."/>
            <person name="Miyagishima S.Y."/>
        </authorList>
    </citation>
    <scope>NUCLEOTIDE SEQUENCE [LARGE SCALE GENOMIC DNA]</scope>
    <source>
        <strain evidence="5 6">NIES-2499</strain>
    </source>
</reference>
<name>A0A250X812_9CHLO</name>
<dbReference type="PANTHER" id="PTHR15565:SF0">
    <property type="entry name" value="PROTEIN AATF"/>
    <property type="match status" value="1"/>
</dbReference>
<evidence type="ECO:0000313" key="5">
    <source>
        <dbReference type="EMBL" id="GAX79197.1"/>
    </source>
</evidence>
<feature type="compositionally biased region" description="Polar residues" evidence="2">
    <location>
        <begin position="258"/>
        <end position="276"/>
    </location>
</feature>
<feature type="compositionally biased region" description="Acidic residues" evidence="2">
    <location>
        <begin position="92"/>
        <end position="159"/>
    </location>
</feature>
<organism evidence="5 6">
    <name type="scientific">Chlamydomonas eustigma</name>
    <dbReference type="NCBI Taxonomy" id="1157962"/>
    <lineage>
        <taxon>Eukaryota</taxon>
        <taxon>Viridiplantae</taxon>
        <taxon>Chlorophyta</taxon>
        <taxon>core chlorophytes</taxon>
        <taxon>Chlorophyceae</taxon>
        <taxon>CS clade</taxon>
        <taxon>Chlamydomonadales</taxon>
        <taxon>Chlamydomonadaceae</taxon>
        <taxon>Chlamydomonas</taxon>
    </lineage>
</organism>
<dbReference type="InterPro" id="IPR039223">
    <property type="entry name" value="AATF/Bfr2"/>
</dbReference>
<keyword evidence="6" id="KW-1185">Reference proteome</keyword>
<proteinExistence type="inferred from homology"/>
<dbReference type="Pfam" id="PF13339">
    <property type="entry name" value="AATF-Che1"/>
    <property type="match status" value="1"/>
</dbReference>
<evidence type="ECO:0008006" key="7">
    <source>
        <dbReference type="Google" id="ProtNLM"/>
    </source>
</evidence>
<comment type="similarity">
    <text evidence="1">Belongs to the AATF family.</text>
</comment>
<sequence>MSKRKLADELADLINPLPKTEIDPETFAINEDVTNANHEDEQLAAFDLDASNSKRQRKDEHARTRMRADIEVGGHEYRGKRSSRAAIFGPGEVEEEMEEVEEGEDEEGEMEEEVEREGDENNEETEIEEEEEEDGIEDDEGEEGEEEDDPNEGDEEDDAMVQRRAGRAASSRELAQLEAEYGQLEQQEEEAVKAMKQRGDKERVKGLAVQSQQVLYERSLEMRILLQKSLQASHRLPLPHLMSRLVTDKKSLGAEKGSVSSNGTMSDTSSELESMNSRLQALRQTAKSTLGQLLALQAALLCRHETVSSTLKPGERGQPLEQEVGGTSMSSDMCWNQLDMLFKVSCAFRDSALDKWHRRTVMMGSGALKGGPSSQLKALNQSISSQVAAAMKDQTKVIQRSRLPVDSCPRPLGESSEASLIKWHPEGSQEDGVKGAQNAKHQKLSGSADKQEIGADVWVQQSYDDGEFYHQLLREFMAKSSATGIVGGANTKKRRKVVDRRASKGRKIRYHVHEKMVNFMASAATEPPAFAAQLFANLFGSKGNTSN</sequence>
<dbReference type="EMBL" id="BEGY01000040">
    <property type="protein sequence ID" value="GAX79197.1"/>
    <property type="molecule type" value="Genomic_DNA"/>
</dbReference>
<gene>
    <name evidence="5" type="ORF">CEUSTIGMA_g6637.t1</name>
</gene>
<dbReference type="AlphaFoldDB" id="A0A250X812"/>
<dbReference type="InterPro" id="IPR025160">
    <property type="entry name" value="AATF"/>
</dbReference>
<dbReference type="Proteomes" id="UP000232323">
    <property type="component" value="Unassembled WGS sequence"/>
</dbReference>
<feature type="region of interest" description="Disordered" evidence="2">
    <location>
        <begin position="252"/>
        <end position="276"/>
    </location>
</feature>
<accession>A0A250X812</accession>
<feature type="compositionally biased region" description="Basic and acidic residues" evidence="2">
    <location>
        <begin position="57"/>
        <end position="79"/>
    </location>
</feature>
<evidence type="ECO:0000313" key="6">
    <source>
        <dbReference type="Proteomes" id="UP000232323"/>
    </source>
</evidence>